<dbReference type="FunFam" id="3.40.50.300:FF:001447">
    <property type="entry name" value="Ras-related protein Rab-1B"/>
    <property type="match status" value="1"/>
</dbReference>
<feature type="region of interest" description="Disordered" evidence="6">
    <location>
        <begin position="92"/>
        <end position="118"/>
    </location>
</feature>
<dbReference type="EMBL" id="CAJHNH020002538">
    <property type="protein sequence ID" value="CAG5127015.1"/>
    <property type="molecule type" value="Genomic_DNA"/>
</dbReference>
<gene>
    <name evidence="7" type="ORF">CUNI_LOCUS12573</name>
</gene>
<dbReference type="PRINTS" id="PR00449">
    <property type="entry name" value="RASTRNSFRMNG"/>
</dbReference>
<dbReference type="GO" id="GO:0003924">
    <property type="term" value="F:GTPase activity"/>
    <property type="evidence" value="ECO:0007669"/>
    <property type="project" value="InterPro"/>
</dbReference>
<evidence type="ECO:0000256" key="6">
    <source>
        <dbReference type="SAM" id="MobiDB-lite"/>
    </source>
</evidence>
<protein>
    <submittedName>
        <fullName evidence="7">Uncharacterized protein</fullName>
    </submittedName>
</protein>
<keyword evidence="5" id="KW-0636">Prenylation</keyword>
<dbReference type="SUPFAM" id="SSF52540">
    <property type="entry name" value="P-loop containing nucleoside triphosphate hydrolases"/>
    <property type="match status" value="1"/>
</dbReference>
<dbReference type="CDD" id="cd00154">
    <property type="entry name" value="Rab"/>
    <property type="match status" value="1"/>
</dbReference>
<keyword evidence="2" id="KW-0547">Nucleotide-binding</keyword>
<comment type="similarity">
    <text evidence="1">Belongs to the small GTPase superfamily. Rab family.</text>
</comment>
<evidence type="ECO:0000256" key="4">
    <source>
        <dbReference type="ARBA" id="ARBA00023288"/>
    </source>
</evidence>
<dbReference type="Pfam" id="PF00071">
    <property type="entry name" value="Ras"/>
    <property type="match status" value="1"/>
</dbReference>
<evidence type="ECO:0000256" key="2">
    <source>
        <dbReference type="ARBA" id="ARBA00022741"/>
    </source>
</evidence>
<dbReference type="Proteomes" id="UP000678393">
    <property type="component" value="Unassembled WGS sequence"/>
</dbReference>
<dbReference type="InterPro" id="IPR050305">
    <property type="entry name" value="Small_GTPase_Rab"/>
</dbReference>
<dbReference type="AlphaFoldDB" id="A0A8S3ZGE4"/>
<proteinExistence type="inferred from homology"/>
<dbReference type="GO" id="GO:0005525">
    <property type="term" value="F:GTP binding"/>
    <property type="evidence" value="ECO:0007669"/>
    <property type="project" value="UniProtKB-KW"/>
</dbReference>
<dbReference type="OrthoDB" id="10027888at2759"/>
<dbReference type="InterPro" id="IPR001806">
    <property type="entry name" value="Small_GTPase"/>
</dbReference>
<keyword evidence="3" id="KW-0342">GTP-binding</keyword>
<dbReference type="SMART" id="SM00174">
    <property type="entry name" value="RHO"/>
    <property type="match status" value="1"/>
</dbReference>
<dbReference type="InterPro" id="IPR027417">
    <property type="entry name" value="P-loop_NTPase"/>
</dbReference>
<evidence type="ECO:0000256" key="1">
    <source>
        <dbReference type="ARBA" id="ARBA00006270"/>
    </source>
</evidence>
<keyword evidence="4" id="KW-0449">Lipoprotein</keyword>
<dbReference type="PROSITE" id="PS51419">
    <property type="entry name" value="RAB"/>
    <property type="match status" value="1"/>
</dbReference>
<sequence length="362" mass="40782">MIGAQYAAASAFFGPPERERPISPPPAISPTTMTKNNFVAGKRNDQSKSPEDTHLRKESRERKFSRSESHCRLPSQLEFCYRISNQSDFSRRYSSQSQNNIADKRNAPSTKQPIKSNVSRSVKNNEAFFASLTMLCSQKNTEGRRFSKSSLSRECAASYDMAMKVILLGDCSVGKTCFLRTLSRVKDEDVTGYCKEFRDGEMADIVFRKDGRRTMVRIIDTGGQERYRSLTSSYYRGIHGCLLVFDVTREDTFNNVMNWYQDLGRYSTDQFVAGILVGTTPPARQRTISSDRGTKLAESLGLEYIECVPSDEVMTSAIVQMLIENVKKVGLRRRSSPVIIKPQMKGNKKSFRASLSQGCVCS</sequence>
<comment type="caution">
    <text evidence="7">The sequence shown here is derived from an EMBL/GenBank/DDBJ whole genome shotgun (WGS) entry which is preliminary data.</text>
</comment>
<reference evidence="7" key="1">
    <citation type="submission" date="2021-04" db="EMBL/GenBank/DDBJ databases">
        <authorList>
            <consortium name="Molecular Ecology Group"/>
        </authorList>
    </citation>
    <scope>NUCLEOTIDE SEQUENCE</scope>
</reference>
<evidence type="ECO:0000313" key="7">
    <source>
        <dbReference type="EMBL" id="CAG5127015.1"/>
    </source>
</evidence>
<dbReference type="PANTHER" id="PTHR47980">
    <property type="entry name" value="LD44762P"/>
    <property type="match status" value="1"/>
</dbReference>
<evidence type="ECO:0000256" key="3">
    <source>
        <dbReference type="ARBA" id="ARBA00023134"/>
    </source>
</evidence>
<dbReference type="PROSITE" id="PS51421">
    <property type="entry name" value="RAS"/>
    <property type="match status" value="1"/>
</dbReference>
<name>A0A8S3ZGE4_9EUPU</name>
<dbReference type="Gene3D" id="3.40.50.300">
    <property type="entry name" value="P-loop containing nucleotide triphosphate hydrolases"/>
    <property type="match status" value="1"/>
</dbReference>
<dbReference type="SMART" id="SM00173">
    <property type="entry name" value="RAS"/>
    <property type="match status" value="1"/>
</dbReference>
<feature type="compositionally biased region" description="Basic and acidic residues" evidence="6">
    <location>
        <begin position="42"/>
        <end position="69"/>
    </location>
</feature>
<dbReference type="NCBIfam" id="TIGR00231">
    <property type="entry name" value="small_GTP"/>
    <property type="match status" value="1"/>
</dbReference>
<dbReference type="InterPro" id="IPR005225">
    <property type="entry name" value="Small_GTP-bd"/>
</dbReference>
<evidence type="ECO:0000313" key="8">
    <source>
        <dbReference type="Proteomes" id="UP000678393"/>
    </source>
</evidence>
<accession>A0A8S3ZGE4</accession>
<dbReference type="SMART" id="SM00175">
    <property type="entry name" value="RAB"/>
    <property type="match status" value="1"/>
</dbReference>
<feature type="region of interest" description="Disordered" evidence="6">
    <location>
        <begin position="1"/>
        <end position="69"/>
    </location>
</feature>
<keyword evidence="8" id="KW-1185">Reference proteome</keyword>
<evidence type="ECO:0000256" key="5">
    <source>
        <dbReference type="ARBA" id="ARBA00023289"/>
    </source>
</evidence>
<organism evidence="7 8">
    <name type="scientific">Candidula unifasciata</name>
    <dbReference type="NCBI Taxonomy" id="100452"/>
    <lineage>
        <taxon>Eukaryota</taxon>
        <taxon>Metazoa</taxon>
        <taxon>Spiralia</taxon>
        <taxon>Lophotrochozoa</taxon>
        <taxon>Mollusca</taxon>
        <taxon>Gastropoda</taxon>
        <taxon>Heterobranchia</taxon>
        <taxon>Euthyneura</taxon>
        <taxon>Panpulmonata</taxon>
        <taxon>Eupulmonata</taxon>
        <taxon>Stylommatophora</taxon>
        <taxon>Helicina</taxon>
        <taxon>Helicoidea</taxon>
        <taxon>Geomitridae</taxon>
        <taxon>Candidula</taxon>
    </lineage>
</organism>